<evidence type="ECO:0000256" key="2">
    <source>
        <dbReference type="ARBA" id="ARBA00001946"/>
    </source>
</evidence>
<evidence type="ECO:0000313" key="20">
    <source>
        <dbReference type="EMBL" id="MFC5628741.1"/>
    </source>
</evidence>
<evidence type="ECO:0000259" key="18">
    <source>
        <dbReference type="Pfam" id="PF02879"/>
    </source>
</evidence>
<dbReference type="GO" id="GO:0016853">
    <property type="term" value="F:isomerase activity"/>
    <property type="evidence" value="ECO:0007669"/>
    <property type="project" value="UniProtKB-KW"/>
</dbReference>
<comment type="catalytic activity">
    <reaction evidence="1">
        <text>alpha-D-glucose 1-phosphate = alpha-D-glucose 6-phosphate</text>
        <dbReference type="Rhea" id="RHEA:23536"/>
        <dbReference type="ChEBI" id="CHEBI:58225"/>
        <dbReference type="ChEBI" id="CHEBI:58601"/>
        <dbReference type="EC" id="5.4.2.2"/>
    </reaction>
</comment>
<protein>
    <recommendedName>
        <fullName evidence="12">Phosphoglucomutase</fullName>
        <ecNumber evidence="6">5.4.2.2</ecNumber>
    </recommendedName>
    <alternativeName>
        <fullName evidence="14">Alpha-phosphoglucomutase</fullName>
    </alternativeName>
    <alternativeName>
        <fullName evidence="13">Glucose phosphomutase</fullName>
    </alternativeName>
</protein>
<dbReference type="SUPFAM" id="SSF53738">
    <property type="entry name" value="Phosphoglucomutase, first 3 domains"/>
    <property type="match status" value="3"/>
</dbReference>
<evidence type="ECO:0000256" key="6">
    <source>
        <dbReference type="ARBA" id="ARBA00012728"/>
    </source>
</evidence>
<dbReference type="PRINTS" id="PR00509">
    <property type="entry name" value="PGMPMM"/>
</dbReference>
<dbReference type="InterPro" id="IPR036900">
    <property type="entry name" value="A-D-PHexomutase_C_sf"/>
</dbReference>
<sequence length="579" mass="66535">MTWRDHWKRWSNCFWLDDDLKKQLKQIEKDEKELEDCFYKWMEFGTGGMRGKLGPGTNRMNTFTIRRAAEGLARYVEDYGEEAKQRGVVIAYDSRHQSYHFAMETALTLGAHDIQVYVFQELRPTPELSFAVRHLQAFAGVMITASHNPPEYNGFKVYGEDGGQFPPEPAQELMNKVVEVEDELSIQVADENTMKAKRQLMMIGEEVDKAYNEKLQTVSLHPKLLQSKGEQITIVFTPLHGTANFPVTRALETSGFKNVHVVQEQALPDPNFSTVKSPNPENKEAFTYAIAEGKRVDADILMATDPDADRLGLAVKNEHGEYELLTGNQTAALMLDYLLKERKAQQLLPKNGVMLTTIVSSELGRKIANHYGVTTVDTLTGFKFIGEKMKEYEKTRQYEFQFGFEESYGYLVKDFVRDKDGVQAALLCAEMALWYKEKENKTLYEALHTLYERFGYYREGLESLTLPGKDGLEQMENIITAFRKNPPSMIGDEEITIREDYFMSERFIVSNEQKETIKLPVSNVLKYKTEEETWFCIRPSGTEPKIKFYFGVKGNSLKEANDKLFRVKASVMEQVKKRM</sequence>
<feature type="domain" description="Alpha-D-phosphohexomutase alpha/beta/alpha" evidence="17">
    <location>
        <begin position="43"/>
        <end position="178"/>
    </location>
</feature>
<comment type="pathway">
    <text evidence="3">Glycolipid metabolism; diglucosyl-diacylglycerol biosynthesis.</text>
</comment>
<evidence type="ECO:0000256" key="5">
    <source>
        <dbReference type="ARBA" id="ARBA00010231"/>
    </source>
</evidence>
<keyword evidence="7" id="KW-0119">Carbohydrate metabolism</keyword>
<dbReference type="EC" id="5.4.2.2" evidence="6"/>
<comment type="caution">
    <text evidence="20">The sequence shown here is derived from an EMBL/GenBank/DDBJ whole genome shotgun (WGS) entry which is preliminary data.</text>
</comment>
<dbReference type="EMBL" id="JBHSPF010000030">
    <property type="protein sequence ID" value="MFC5628741.1"/>
    <property type="molecule type" value="Genomic_DNA"/>
</dbReference>
<dbReference type="Pfam" id="PF02878">
    <property type="entry name" value="PGM_PMM_I"/>
    <property type="match status" value="1"/>
</dbReference>
<organism evidence="20 21">
    <name type="scientific">Aliibacillus thermotolerans</name>
    <dbReference type="NCBI Taxonomy" id="1834418"/>
    <lineage>
        <taxon>Bacteria</taxon>
        <taxon>Bacillati</taxon>
        <taxon>Bacillota</taxon>
        <taxon>Bacilli</taxon>
        <taxon>Bacillales</taxon>
        <taxon>Bacillaceae</taxon>
        <taxon>Aliibacillus</taxon>
    </lineage>
</organism>
<dbReference type="Gene3D" id="3.40.120.10">
    <property type="entry name" value="Alpha-D-Glucose-1,6-Bisphosphate, subunit A, domain 3"/>
    <property type="match status" value="3"/>
</dbReference>
<evidence type="ECO:0000256" key="7">
    <source>
        <dbReference type="ARBA" id="ARBA00022526"/>
    </source>
</evidence>
<evidence type="ECO:0000256" key="12">
    <source>
        <dbReference type="ARBA" id="ARBA00039995"/>
    </source>
</evidence>
<dbReference type="PROSITE" id="PS00710">
    <property type="entry name" value="PGM_PMM"/>
    <property type="match status" value="1"/>
</dbReference>
<dbReference type="InterPro" id="IPR005843">
    <property type="entry name" value="A-D-PHexomutase_C"/>
</dbReference>
<dbReference type="Pfam" id="PF02879">
    <property type="entry name" value="PGM_PMM_II"/>
    <property type="match status" value="1"/>
</dbReference>
<proteinExistence type="inferred from homology"/>
<dbReference type="CDD" id="cd05799">
    <property type="entry name" value="PGM2"/>
    <property type="match status" value="1"/>
</dbReference>
<comment type="cofactor">
    <cofactor evidence="2">
        <name>Mg(2+)</name>
        <dbReference type="ChEBI" id="CHEBI:18420"/>
    </cofactor>
</comment>
<feature type="domain" description="Alpha-D-phosphohexomutase C-terminal" evidence="16">
    <location>
        <begin position="521"/>
        <end position="553"/>
    </location>
</feature>
<dbReference type="InterPro" id="IPR005844">
    <property type="entry name" value="A-D-PHexomutase_a/b/a-I"/>
</dbReference>
<evidence type="ECO:0000256" key="8">
    <source>
        <dbReference type="ARBA" id="ARBA00022553"/>
    </source>
</evidence>
<keyword evidence="11 20" id="KW-0413">Isomerase</keyword>
<evidence type="ECO:0000256" key="14">
    <source>
        <dbReference type="ARBA" id="ARBA00041467"/>
    </source>
</evidence>
<evidence type="ECO:0000256" key="3">
    <source>
        <dbReference type="ARBA" id="ARBA00005164"/>
    </source>
</evidence>
<dbReference type="SUPFAM" id="SSF55957">
    <property type="entry name" value="Phosphoglucomutase, C-terminal domain"/>
    <property type="match status" value="1"/>
</dbReference>
<dbReference type="Pfam" id="PF00408">
    <property type="entry name" value="PGM_PMM_IV"/>
    <property type="match status" value="1"/>
</dbReference>
<evidence type="ECO:0000256" key="1">
    <source>
        <dbReference type="ARBA" id="ARBA00000443"/>
    </source>
</evidence>
<dbReference type="InterPro" id="IPR016055">
    <property type="entry name" value="A-D-PHexomutase_a/b/a-I/II/III"/>
</dbReference>
<gene>
    <name evidence="20" type="ORF">ACFPTR_07510</name>
</gene>
<dbReference type="InterPro" id="IPR005841">
    <property type="entry name" value="Alpha-D-phosphohexomutase_SF"/>
</dbReference>
<accession>A0ABW0U8Z2</accession>
<evidence type="ECO:0000256" key="4">
    <source>
        <dbReference type="ARBA" id="ARBA00005189"/>
    </source>
</evidence>
<dbReference type="PANTHER" id="PTHR45745:SF1">
    <property type="entry name" value="PHOSPHOGLUCOMUTASE 2B-RELATED"/>
    <property type="match status" value="1"/>
</dbReference>
<evidence type="ECO:0000256" key="10">
    <source>
        <dbReference type="ARBA" id="ARBA00022842"/>
    </source>
</evidence>
<feature type="domain" description="Alpha-D-phosphohexomutase alpha/beta/alpha" evidence="18">
    <location>
        <begin position="225"/>
        <end position="316"/>
    </location>
</feature>
<evidence type="ECO:0000259" key="16">
    <source>
        <dbReference type="Pfam" id="PF00408"/>
    </source>
</evidence>
<dbReference type="RefSeq" id="WP_377902076.1">
    <property type="nucleotide sequence ID" value="NZ_JBHSPF010000030.1"/>
</dbReference>
<keyword evidence="21" id="KW-1185">Reference proteome</keyword>
<dbReference type="InterPro" id="IPR016066">
    <property type="entry name" value="A-D-PHexomutase_CS"/>
</dbReference>
<keyword evidence="7" id="KW-0313">Glucose metabolism</keyword>
<name>A0ABW0U8Z2_9BACI</name>
<feature type="domain" description="Alpha-D-phosphohexomutase alpha/beta/alpha" evidence="19">
    <location>
        <begin position="327"/>
        <end position="454"/>
    </location>
</feature>
<evidence type="ECO:0000313" key="21">
    <source>
        <dbReference type="Proteomes" id="UP001596143"/>
    </source>
</evidence>
<reference evidence="21" key="1">
    <citation type="journal article" date="2019" name="Int. J. Syst. Evol. Microbiol.">
        <title>The Global Catalogue of Microorganisms (GCM) 10K type strain sequencing project: providing services to taxonomists for standard genome sequencing and annotation.</title>
        <authorList>
            <consortium name="The Broad Institute Genomics Platform"/>
            <consortium name="The Broad Institute Genome Sequencing Center for Infectious Disease"/>
            <person name="Wu L."/>
            <person name="Ma J."/>
        </authorList>
    </citation>
    <scope>NUCLEOTIDE SEQUENCE [LARGE SCALE GENOMIC DNA]</scope>
    <source>
        <strain evidence="21">CGMCC 1.15790</strain>
    </source>
</reference>
<evidence type="ECO:0000256" key="9">
    <source>
        <dbReference type="ARBA" id="ARBA00022723"/>
    </source>
</evidence>
<dbReference type="Proteomes" id="UP001596143">
    <property type="component" value="Unassembled WGS sequence"/>
</dbReference>
<evidence type="ECO:0000256" key="13">
    <source>
        <dbReference type="ARBA" id="ARBA00041398"/>
    </source>
</evidence>
<dbReference type="Pfam" id="PF02880">
    <property type="entry name" value="PGM_PMM_III"/>
    <property type="match status" value="1"/>
</dbReference>
<dbReference type="Gene3D" id="3.30.310.50">
    <property type="entry name" value="Alpha-D-phosphohexomutase, C-terminal domain"/>
    <property type="match status" value="1"/>
</dbReference>
<evidence type="ECO:0000256" key="15">
    <source>
        <dbReference type="RuleBase" id="RU004326"/>
    </source>
</evidence>
<dbReference type="InterPro" id="IPR005845">
    <property type="entry name" value="A-D-PHexomutase_a/b/a-II"/>
</dbReference>
<dbReference type="InterPro" id="IPR005846">
    <property type="entry name" value="A-D-PHexomutase_a/b/a-III"/>
</dbReference>
<comment type="pathway">
    <text evidence="4">Lipid metabolism.</text>
</comment>
<dbReference type="PANTHER" id="PTHR45745">
    <property type="entry name" value="PHOSPHOMANNOMUTASE 45A"/>
    <property type="match status" value="1"/>
</dbReference>
<evidence type="ECO:0000259" key="17">
    <source>
        <dbReference type="Pfam" id="PF02878"/>
    </source>
</evidence>
<comment type="similarity">
    <text evidence="5 15">Belongs to the phosphohexose mutase family.</text>
</comment>
<keyword evidence="8" id="KW-0597">Phosphoprotein</keyword>
<evidence type="ECO:0000259" key="19">
    <source>
        <dbReference type="Pfam" id="PF02880"/>
    </source>
</evidence>
<keyword evidence="10 15" id="KW-0460">Magnesium</keyword>
<keyword evidence="9 15" id="KW-0479">Metal-binding</keyword>
<evidence type="ECO:0000256" key="11">
    <source>
        <dbReference type="ARBA" id="ARBA00023235"/>
    </source>
</evidence>